<dbReference type="AlphaFoldDB" id="A0A438AHY1"/>
<dbReference type="EMBL" id="RQXX01000003">
    <property type="protein sequence ID" value="RVV98197.1"/>
    <property type="molecule type" value="Genomic_DNA"/>
</dbReference>
<dbReference type="SUPFAM" id="SSF53187">
    <property type="entry name" value="Zn-dependent exopeptidases"/>
    <property type="match status" value="1"/>
</dbReference>
<name>A0A438AHY1_9RHOB</name>
<gene>
    <name evidence="1" type="ORF">EKE94_12200</name>
</gene>
<keyword evidence="2" id="KW-1185">Reference proteome</keyword>
<dbReference type="OrthoDB" id="9802050at2"/>
<keyword evidence="1" id="KW-0378">Hydrolase</keyword>
<proteinExistence type="predicted"/>
<dbReference type="GO" id="GO:0016787">
    <property type="term" value="F:hydrolase activity"/>
    <property type="evidence" value="ECO:0007669"/>
    <property type="project" value="UniProtKB-KW"/>
</dbReference>
<organism evidence="1 2">
    <name type="scientific">Mesobaculum littorinae</name>
    <dbReference type="NCBI Taxonomy" id="2486419"/>
    <lineage>
        <taxon>Bacteria</taxon>
        <taxon>Pseudomonadati</taxon>
        <taxon>Pseudomonadota</taxon>
        <taxon>Alphaproteobacteria</taxon>
        <taxon>Rhodobacterales</taxon>
        <taxon>Roseobacteraceae</taxon>
        <taxon>Mesobaculum</taxon>
    </lineage>
</organism>
<reference evidence="1 2" key="1">
    <citation type="submission" date="2018-11" db="EMBL/GenBank/DDBJ databases">
        <title>Mesobaculum littorinae gen. nov., sp. nov., isolated from Littorina scabra that represents a novel genus of the order Rhodobacteraceae.</title>
        <authorList>
            <person name="Li F."/>
        </authorList>
    </citation>
    <scope>NUCLEOTIDE SEQUENCE [LARGE SCALE GENOMIC DNA]</scope>
    <source>
        <strain evidence="1 2">M0103</strain>
    </source>
</reference>
<accession>A0A438AHY1</accession>
<sequence>MVDAPFRLTMPAARTTSVVFASPHSGRDYPRRFRLASELDAAVLRSSEDAYVDDLFAPAPGSGAPLIAATLPRAYVDLNRAADELDPALIEGVRRSLHNPRIASGLGVIPRVVANGRAIYRGKLPFAEAEARLSEVWRPYHAALRGLLAESHAQFGEAILIDCHSMPHEALEAATARGPAPEIVLGDRFGSAAGGEVVERIERAFLRADLRVVRNAPFAGAYVTQHYGRPARRQHAVQIEIDRSLYMDEQRIAPHAGFEAFRARLGAVVAEIAQIGSFDMPLAAE</sequence>
<protein>
    <submittedName>
        <fullName evidence="1">N-formylglutamate amidohydrolase</fullName>
    </submittedName>
</protein>
<dbReference type="Gene3D" id="3.40.630.40">
    <property type="entry name" value="Zn-dependent exopeptidases"/>
    <property type="match status" value="1"/>
</dbReference>
<dbReference type="Proteomes" id="UP000285908">
    <property type="component" value="Unassembled WGS sequence"/>
</dbReference>
<evidence type="ECO:0000313" key="1">
    <source>
        <dbReference type="EMBL" id="RVV98197.1"/>
    </source>
</evidence>
<comment type="caution">
    <text evidence="1">The sequence shown here is derived from an EMBL/GenBank/DDBJ whole genome shotgun (WGS) entry which is preliminary data.</text>
</comment>
<dbReference type="RefSeq" id="WP_127906862.1">
    <property type="nucleotide sequence ID" value="NZ_RQXX01000003.1"/>
</dbReference>
<evidence type="ECO:0000313" key="2">
    <source>
        <dbReference type="Proteomes" id="UP000285908"/>
    </source>
</evidence>
<dbReference type="InterPro" id="IPR007709">
    <property type="entry name" value="N-FG_amidohydro"/>
</dbReference>
<dbReference type="Pfam" id="PF05013">
    <property type="entry name" value="FGase"/>
    <property type="match status" value="1"/>
</dbReference>